<dbReference type="SUPFAM" id="SSF160424">
    <property type="entry name" value="BH3703-like"/>
    <property type="match status" value="1"/>
</dbReference>
<protein>
    <recommendedName>
        <fullName evidence="3">Immunity protein 35 of polymorphic toxin system</fullName>
    </recommendedName>
</protein>
<dbReference type="InterPro" id="IPR036170">
    <property type="entry name" value="YezG-like_sf"/>
</dbReference>
<proteinExistence type="predicted"/>
<evidence type="ECO:0008006" key="3">
    <source>
        <dbReference type="Google" id="ProtNLM"/>
    </source>
</evidence>
<accession>A0ABX8CYN1</accession>
<organism evidence="1 2">
    <name type="scientific">Nocardia tengchongensis</name>
    <dbReference type="NCBI Taxonomy" id="2055889"/>
    <lineage>
        <taxon>Bacteria</taxon>
        <taxon>Bacillati</taxon>
        <taxon>Actinomycetota</taxon>
        <taxon>Actinomycetes</taxon>
        <taxon>Mycobacteriales</taxon>
        <taxon>Nocardiaceae</taxon>
        <taxon>Nocardia</taxon>
    </lineage>
</organism>
<dbReference type="EMBL" id="CP074371">
    <property type="protein sequence ID" value="QVI24584.1"/>
    <property type="molecule type" value="Genomic_DNA"/>
</dbReference>
<sequence length="500" mass="54583">MKSFMAGFAQANQESDIGFSVVSHPGPESVPDEGQVVEQARELTHRIARELATAAPEGWERVDATFAWTVTVKAWSVVYSAGDQAFRAEPSEAVLLLVQEQREIAARMSEGPWWRMRISLNNAGQVQTDYDYGDEPFPDDQLFPAEAYLADLREYPRKRLPVWLAAYVSHGDRLLRSPRVAAQQARSDRAKEIRGQATTEVFPPLPLTWSNWTALAAVFVALDAPHGPRILPALAWFEGPNRSGSTLYVLPGDRAVISGGVLNAPELDAVYNDGAPLPNLYAGAPDWVTDAVLNPRAATGQLTFCYWWEDGQWFRGESPLGPGVASAVPGIWTTGSTVDTILQVMESAGKTITDATKSAVANLVSAAQAGVVTYETVAAVFDPAEHDVDSALNQFTLAGLRTFVTAPPLSRIDAIEQVRRFILGRGADTSGYPLDQLTAERIDNGWMVFVPTRPGEIMIGRAIYYMADDGVIEASSSSVPPTVYIAGFTQRFHERTRQRG</sequence>
<name>A0ABX8CYN1_9NOCA</name>
<evidence type="ECO:0000313" key="2">
    <source>
        <dbReference type="Proteomes" id="UP000683310"/>
    </source>
</evidence>
<keyword evidence="2" id="KW-1185">Reference proteome</keyword>
<reference evidence="1 2" key="1">
    <citation type="submission" date="2021-04" db="EMBL/GenBank/DDBJ databases">
        <title>Nocardia tengchongensis.</title>
        <authorList>
            <person name="Zhuang k."/>
            <person name="Ran Y."/>
            <person name="Li W."/>
        </authorList>
    </citation>
    <scope>NUCLEOTIDE SEQUENCE [LARGE SCALE GENOMIC DNA]</scope>
    <source>
        <strain evidence="1 2">CFH S0057</strain>
    </source>
</reference>
<dbReference type="Proteomes" id="UP000683310">
    <property type="component" value="Chromosome"/>
</dbReference>
<gene>
    <name evidence="1" type="ORF">KHQ06_01720</name>
</gene>
<evidence type="ECO:0000313" key="1">
    <source>
        <dbReference type="EMBL" id="QVI24584.1"/>
    </source>
</evidence>